<evidence type="ECO:0000256" key="9">
    <source>
        <dbReference type="ARBA" id="ARBA00034078"/>
    </source>
</evidence>
<comment type="cofactor">
    <cofactor evidence="9">
        <name>[2Fe-2S] cluster</name>
        <dbReference type="ChEBI" id="CHEBI:190135"/>
    </cofactor>
</comment>
<evidence type="ECO:0000256" key="2">
    <source>
        <dbReference type="ARBA" id="ARBA00022714"/>
    </source>
</evidence>
<dbReference type="Gene3D" id="2.20.25.10">
    <property type="match status" value="1"/>
</dbReference>
<evidence type="ECO:0000256" key="1">
    <source>
        <dbReference type="ARBA" id="ARBA00020093"/>
    </source>
</evidence>
<dbReference type="SUPFAM" id="SSF57783">
    <property type="entry name" value="Zinc beta-ribbon"/>
    <property type="match status" value="1"/>
</dbReference>
<dbReference type="FunFam" id="2.20.25.10:FF:000051">
    <property type="entry name" value="DNA-directed RNA polymerase subunit"/>
    <property type="match status" value="1"/>
</dbReference>
<dbReference type="InterPro" id="IPR001222">
    <property type="entry name" value="Znf_TFIIS"/>
</dbReference>
<gene>
    <name evidence="13" type="ORF">GCK32_005979</name>
</gene>
<dbReference type="GO" id="GO:0000428">
    <property type="term" value="C:DNA-directed RNA polymerase complex"/>
    <property type="evidence" value="ECO:0007669"/>
    <property type="project" value="UniProtKB-KW"/>
</dbReference>
<keyword evidence="2" id="KW-0001">2Fe-2S</keyword>
<comment type="caution">
    <text evidence="13">The sequence shown here is derived from an EMBL/GenBank/DDBJ whole genome shotgun (WGS) entry which is preliminary data.</text>
</comment>
<dbReference type="PROSITE" id="PS51133">
    <property type="entry name" value="ZF_TFIIS_2"/>
    <property type="match status" value="1"/>
</dbReference>
<dbReference type="Pfam" id="PF09360">
    <property type="entry name" value="zf-CDGSH"/>
    <property type="match status" value="1"/>
</dbReference>
<comment type="similarity">
    <text evidence="11">Belongs to the archaeal rpoM/eukaryotic RPA12/RPB9/RPC11 RNA polymerase family.</text>
</comment>
<dbReference type="PROSITE" id="PS00466">
    <property type="entry name" value="ZF_TFIIS_1"/>
    <property type="match status" value="1"/>
</dbReference>
<protein>
    <recommendedName>
        <fullName evidence="1">DNA-directed RNA polymerase III subunit RPC10</fullName>
    </recommendedName>
    <alternativeName>
        <fullName evidence="8">RNA polymerase III subunit C11</fullName>
    </alternativeName>
</protein>
<keyword evidence="3 11" id="KW-0479">Metal-binding</keyword>
<dbReference type="SMART" id="SM00704">
    <property type="entry name" value="ZnF_CDGSH"/>
    <property type="match status" value="2"/>
</dbReference>
<dbReference type="PANTHER" id="PTHR46491:SF3">
    <property type="entry name" value="CDGSH IRON-SULFUR DOMAIN-CONTAINING PROTEIN 3, MITOCHONDRIAL"/>
    <property type="match status" value="1"/>
</dbReference>
<dbReference type="Gene3D" id="3.40.5.90">
    <property type="entry name" value="CDGSH iron-sulfur domain, mitoNEET-type"/>
    <property type="match status" value="2"/>
</dbReference>
<dbReference type="InterPro" id="IPR052950">
    <property type="entry name" value="CISD"/>
</dbReference>
<evidence type="ECO:0000256" key="5">
    <source>
        <dbReference type="ARBA" id="ARBA00022833"/>
    </source>
</evidence>
<evidence type="ECO:0000256" key="3">
    <source>
        <dbReference type="ARBA" id="ARBA00022723"/>
    </source>
</evidence>
<dbReference type="InterPro" id="IPR018967">
    <property type="entry name" value="FeS-contain_CDGSH-typ"/>
</dbReference>
<dbReference type="CDD" id="cd10509">
    <property type="entry name" value="Zn-ribbon_RPC11"/>
    <property type="match status" value="1"/>
</dbReference>
<dbReference type="GO" id="GO:0051537">
    <property type="term" value="F:2 iron, 2 sulfur cluster binding"/>
    <property type="evidence" value="ECO:0007669"/>
    <property type="project" value="UniProtKB-KW"/>
</dbReference>
<evidence type="ECO:0000313" key="13">
    <source>
        <dbReference type="EMBL" id="KAK5965479.1"/>
    </source>
</evidence>
<organism evidence="13 14">
    <name type="scientific">Trichostrongylus colubriformis</name>
    <name type="common">Black scour worm</name>
    <dbReference type="NCBI Taxonomy" id="6319"/>
    <lineage>
        <taxon>Eukaryota</taxon>
        <taxon>Metazoa</taxon>
        <taxon>Ecdysozoa</taxon>
        <taxon>Nematoda</taxon>
        <taxon>Chromadorea</taxon>
        <taxon>Rhabditida</taxon>
        <taxon>Rhabditina</taxon>
        <taxon>Rhabditomorpha</taxon>
        <taxon>Strongyloidea</taxon>
        <taxon>Trichostrongylidae</taxon>
        <taxon>Trichostrongylus</taxon>
    </lineage>
</organism>
<dbReference type="InterPro" id="IPR042216">
    <property type="entry name" value="MitoNEET_CISD"/>
</dbReference>
<dbReference type="SMART" id="SM00661">
    <property type="entry name" value="RPOL9"/>
    <property type="match status" value="1"/>
</dbReference>
<keyword evidence="5" id="KW-0862">Zinc</keyword>
<keyword evidence="11" id="KW-0240">DNA-directed RNA polymerase</keyword>
<dbReference type="InterPro" id="IPR034014">
    <property type="entry name" value="Zn_ribbon_RPC11_C"/>
</dbReference>
<dbReference type="Pfam" id="PF01096">
    <property type="entry name" value="Zn_ribbon_TFIIS"/>
    <property type="match status" value="1"/>
</dbReference>
<accession>A0AAN8IUP0</accession>
<sequence length="257" mass="28990">MYRNALQRGPLTPLLSTVRNAAKNVKIENLSADVLPYKGKPASNKPIKVALETGKTYTWCSCGLSKTEPFCDGTHKLDGITNVRPVRFQVEKSGEYYMCNCKQTSTRPICDGNHKEVSAAPRDFNATRFVMFGDNSPVKKALRAHFLYKMLVFCPFCGSMLQIEEGDSCMQFSCPSCPYICPVTKKVSSRIYPKLKDLEEVLGGPSVWDNAQVTEERCPKCSNDRAYFMQIQTRSADEPMTIFYRCANAECGHRWKD</sequence>
<dbReference type="GO" id="GO:0006351">
    <property type="term" value="P:DNA-templated transcription"/>
    <property type="evidence" value="ECO:0007669"/>
    <property type="project" value="InterPro"/>
</dbReference>
<evidence type="ECO:0000256" key="4">
    <source>
        <dbReference type="ARBA" id="ARBA00022771"/>
    </source>
</evidence>
<evidence type="ECO:0000256" key="7">
    <source>
        <dbReference type="ARBA" id="ARBA00023014"/>
    </source>
</evidence>
<keyword evidence="7" id="KW-0411">Iron-sulfur</keyword>
<dbReference type="GO" id="GO:0005739">
    <property type="term" value="C:mitochondrion"/>
    <property type="evidence" value="ECO:0007669"/>
    <property type="project" value="TreeGrafter"/>
</dbReference>
<keyword evidence="4 10" id="KW-0863">Zinc-finger</keyword>
<dbReference type="PANTHER" id="PTHR46491">
    <property type="entry name" value="CDGSH IRON SULFUR DOMAIN PROTEIN HOMOLOG"/>
    <property type="match status" value="1"/>
</dbReference>
<keyword evidence="14" id="KW-1185">Reference proteome</keyword>
<evidence type="ECO:0000313" key="14">
    <source>
        <dbReference type="Proteomes" id="UP001331761"/>
    </source>
</evidence>
<keyword evidence="6" id="KW-0408">Iron</keyword>
<dbReference type="SMART" id="SM00440">
    <property type="entry name" value="ZnF_C2C2"/>
    <property type="match status" value="1"/>
</dbReference>
<dbReference type="AlphaFoldDB" id="A0AAN8IUP0"/>
<proteinExistence type="inferred from homology"/>
<name>A0AAN8IUP0_TRICO</name>
<evidence type="ECO:0000259" key="12">
    <source>
        <dbReference type="PROSITE" id="PS51133"/>
    </source>
</evidence>
<dbReference type="InterPro" id="IPR001529">
    <property type="entry name" value="Zn_ribbon_RPB9"/>
</dbReference>
<dbReference type="EMBL" id="WIXE01024584">
    <property type="protein sequence ID" value="KAK5965479.1"/>
    <property type="molecule type" value="Genomic_DNA"/>
</dbReference>
<evidence type="ECO:0000256" key="6">
    <source>
        <dbReference type="ARBA" id="ARBA00023004"/>
    </source>
</evidence>
<evidence type="ECO:0000256" key="11">
    <source>
        <dbReference type="RuleBase" id="RU003474"/>
    </source>
</evidence>
<keyword evidence="11" id="KW-0804">Transcription</keyword>
<feature type="domain" description="TFIIS-type" evidence="12">
    <location>
        <begin position="214"/>
        <end position="256"/>
    </location>
</feature>
<dbReference type="Proteomes" id="UP001331761">
    <property type="component" value="Unassembled WGS sequence"/>
</dbReference>
<evidence type="ECO:0000256" key="8">
    <source>
        <dbReference type="ARBA" id="ARBA00029985"/>
    </source>
</evidence>
<dbReference type="GO" id="GO:0008270">
    <property type="term" value="F:zinc ion binding"/>
    <property type="evidence" value="ECO:0007669"/>
    <property type="project" value="UniProtKB-KW"/>
</dbReference>
<evidence type="ECO:0000256" key="10">
    <source>
        <dbReference type="PROSITE-ProRule" id="PRU00472"/>
    </source>
</evidence>
<dbReference type="GO" id="GO:0003676">
    <property type="term" value="F:nucleic acid binding"/>
    <property type="evidence" value="ECO:0007669"/>
    <property type="project" value="InterPro"/>
</dbReference>
<reference evidence="13 14" key="1">
    <citation type="submission" date="2019-10" db="EMBL/GenBank/DDBJ databases">
        <title>Assembly and Annotation for the nematode Trichostrongylus colubriformis.</title>
        <authorList>
            <person name="Martin J."/>
        </authorList>
    </citation>
    <scope>NUCLEOTIDE SEQUENCE [LARGE SCALE GENOMIC DNA]</scope>
    <source>
        <strain evidence="13">G859</strain>
        <tissue evidence="13">Whole worm</tissue>
    </source>
</reference>